<sequence length="70" mass="7828">MAFFDTTGRDATLFQPIAALRGLLDTPFDTRARAIRARTAELRSMSDEELARLGIARRDILRHALLTAGR</sequence>
<evidence type="ECO:0000313" key="1">
    <source>
        <dbReference type="EMBL" id="ETW13089.1"/>
    </source>
</evidence>
<dbReference type="OrthoDB" id="7867799at2"/>
<reference evidence="1 2" key="1">
    <citation type="journal article" date="2014" name="Antonie Van Leeuwenhoek">
        <title>Roseivivax atlanticus sp. nov., isolated from surface seawater of the Atlantic Ocean.</title>
        <authorList>
            <person name="Li G."/>
            <person name="Lai Q."/>
            <person name="Liu X."/>
            <person name="Sun F."/>
            <person name="Shao Z."/>
        </authorList>
    </citation>
    <scope>NUCLEOTIDE SEQUENCE [LARGE SCALE GENOMIC DNA]</scope>
    <source>
        <strain evidence="1 2">22II-s10s</strain>
    </source>
</reference>
<proteinExistence type="predicted"/>
<dbReference type="Proteomes" id="UP000019063">
    <property type="component" value="Unassembled WGS sequence"/>
</dbReference>
<evidence type="ECO:0008006" key="3">
    <source>
        <dbReference type="Google" id="ProtNLM"/>
    </source>
</evidence>
<comment type="caution">
    <text evidence="1">The sequence shown here is derived from an EMBL/GenBank/DDBJ whole genome shotgun (WGS) entry which is preliminary data.</text>
</comment>
<name>W4HK42_9RHOB</name>
<dbReference type="eggNOG" id="ENOG5032HZD">
    <property type="taxonomic scope" value="Bacteria"/>
</dbReference>
<evidence type="ECO:0000313" key="2">
    <source>
        <dbReference type="Proteomes" id="UP000019063"/>
    </source>
</evidence>
<dbReference type="EMBL" id="AQQW01000004">
    <property type="protein sequence ID" value="ETW13089.1"/>
    <property type="molecule type" value="Genomic_DNA"/>
</dbReference>
<organism evidence="1 2">
    <name type="scientific">Roseivivax marinus</name>
    <dbReference type="NCBI Taxonomy" id="1379903"/>
    <lineage>
        <taxon>Bacteria</taxon>
        <taxon>Pseudomonadati</taxon>
        <taxon>Pseudomonadota</taxon>
        <taxon>Alphaproteobacteria</taxon>
        <taxon>Rhodobacterales</taxon>
        <taxon>Roseobacteraceae</taxon>
        <taxon>Roseivivax</taxon>
    </lineage>
</organism>
<dbReference type="AlphaFoldDB" id="W4HK42"/>
<gene>
    <name evidence="1" type="ORF">ATO8_07756</name>
</gene>
<dbReference type="RefSeq" id="WP_043843527.1">
    <property type="nucleotide sequence ID" value="NZ_AQQW01000004.1"/>
</dbReference>
<keyword evidence="2" id="KW-1185">Reference proteome</keyword>
<protein>
    <recommendedName>
        <fullName evidence="3">DUF1127 domain-containing protein</fullName>
    </recommendedName>
</protein>
<accession>W4HK42</accession>